<dbReference type="InterPro" id="IPR033121">
    <property type="entry name" value="PEPTIDASE_A1"/>
</dbReference>
<dbReference type="Gene3D" id="2.40.50.140">
    <property type="entry name" value="Nucleic acid-binding proteins"/>
    <property type="match status" value="2"/>
</dbReference>
<feature type="domain" description="Peptidase A1" evidence="6">
    <location>
        <begin position="5"/>
        <end position="344"/>
    </location>
</feature>
<sequence>MENLVDVQINVGIPETSFTRPINDTSHNSAVTTPNSEIMGDQIQLTLQDNEIEMFGDSLREGQVFTIDNVKVTDAPGSYRISPSEWQLFLKKNSKVEKINDECTEIPFDKYYFKHLDQLSSVINQNKYLIEWKLIKKSGTVHVIDVVKRYIMRLIVIDHMGTLNVVIFDRDVEKILDTSADDLSLLITSEIGNEVIEQKVQRAFWKSYIFHIKASQMKDVNQPYLKNLLKFAMGEDQFLVSLAKIMFKLVTSLSRTRYNMVNEGLVEENVYSFWFNRNAEEEEGGEIVFGGIDPKHYKGEHTYVPVTKKGYWQFDMGDVLVGNQMIVFLCSVDVKCFCLRFYLG</sequence>
<dbReference type="PROSITE" id="PS51767">
    <property type="entry name" value="PEPTIDASE_A1"/>
    <property type="match status" value="1"/>
</dbReference>
<comment type="caution">
    <text evidence="7">The sequence shown here is derived from an EMBL/GenBank/DDBJ whole genome shotgun (WGS) entry which is preliminary data.</text>
</comment>
<dbReference type="PANTHER" id="PTHR47966:SF54">
    <property type="entry name" value="ASPARTIC PROTEINASE"/>
    <property type="match status" value="1"/>
</dbReference>
<reference evidence="7 8" key="1">
    <citation type="journal article" date="2019" name="Nat. Plants">
        <title>Stout camphor tree genome fills gaps in understanding of flowering plant genome evolution.</title>
        <authorList>
            <person name="Chaw S.M."/>
            <person name="Liu Y.C."/>
            <person name="Wu Y.W."/>
            <person name="Wang H.Y."/>
            <person name="Lin C.I."/>
            <person name="Wu C.S."/>
            <person name="Ke H.M."/>
            <person name="Chang L.Y."/>
            <person name="Hsu C.Y."/>
            <person name="Yang H.T."/>
            <person name="Sudianto E."/>
            <person name="Hsu M.H."/>
            <person name="Wu K.P."/>
            <person name="Wang L.N."/>
            <person name="Leebens-Mack J.H."/>
            <person name="Tsai I.J."/>
        </authorList>
    </citation>
    <scope>NUCLEOTIDE SEQUENCE [LARGE SCALE GENOMIC DNA]</scope>
    <source>
        <strain evidence="8">cv. Chaw 1501</strain>
        <tissue evidence="7">Young leaves</tissue>
    </source>
</reference>
<dbReference type="SUPFAM" id="SSF50630">
    <property type="entry name" value="Acid proteases"/>
    <property type="match status" value="1"/>
</dbReference>
<dbReference type="InterPro" id="IPR013955">
    <property type="entry name" value="Rep_factor-A_C"/>
</dbReference>
<keyword evidence="2" id="KW-0645">Protease</keyword>
<evidence type="ECO:0000256" key="4">
    <source>
        <dbReference type="ARBA" id="ARBA00022801"/>
    </source>
</evidence>
<dbReference type="InterPro" id="IPR012340">
    <property type="entry name" value="NA-bd_OB-fold"/>
</dbReference>
<proteinExistence type="inferred from homology"/>
<evidence type="ECO:0000256" key="1">
    <source>
        <dbReference type="ARBA" id="ARBA00007447"/>
    </source>
</evidence>
<accession>A0A3S3P762</accession>
<name>A0A3S3P762_9MAGN</name>
<gene>
    <name evidence="7" type="ORF">CKAN_02432900</name>
</gene>
<keyword evidence="8" id="KW-1185">Reference proteome</keyword>
<keyword evidence="3" id="KW-0064">Aspartyl protease</keyword>
<dbReference type="STRING" id="337451.A0A3S3P762"/>
<evidence type="ECO:0000259" key="6">
    <source>
        <dbReference type="PROSITE" id="PS51767"/>
    </source>
</evidence>
<dbReference type="Pfam" id="PF08646">
    <property type="entry name" value="Rep_fac-A_C"/>
    <property type="match status" value="1"/>
</dbReference>
<dbReference type="FunFam" id="2.40.70.10:FF:000115">
    <property type="entry name" value="Lysosomal aspartic protease"/>
    <property type="match status" value="1"/>
</dbReference>
<dbReference type="InterPro" id="IPR001461">
    <property type="entry name" value="Aspartic_peptidase_A1"/>
</dbReference>
<dbReference type="OrthoDB" id="1740348at2759"/>
<dbReference type="GO" id="GO:0006508">
    <property type="term" value="P:proteolysis"/>
    <property type="evidence" value="ECO:0007669"/>
    <property type="project" value="UniProtKB-KW"/>
</dbReference>
<dbReference type="AlphaFoldDB" id="A0A3S3P762"/>
<dbReference type="Pfam" id="PF02721">
    <property type="entry name" value="DUF223"/>
    <property type="match status" value="1"/>
</dbReference>
<dbReference type="Pfam" id="PF00026">
    <property type="entry name" value="Asp"/>
    <property type="match status" value="1"/>
</dbReference>
<protein>
    <submittedName>
        <fullName evidence="7">Cyprosin-like protein</fullName>
    </submittedName>
</protein>
<keyword evidence="5" id="KW-0865">Zymogen</keyword>
<dbReference type="PANTHER" id="PTHR47966">
    <property type="entry name" value="BETA-SITE APP-CLEAVING ENZYME, ISOFORM A-RELATED"/>
    <property type="match status" value="1"/>
</dbReference>
<dbReference type="EMBL" id="QPKB01000011">
    <property type="protein sequence ID" value="RWR95008.1"/>
    <property type="molecule type" value="Genomic_DNA"/>
</dbReference>
<dbReference type="Gene3D" id="2.60.40.1960">
    <property type="match status" value="1"/>
</dbReference>
<evidence type="ECO:0000313" key="7">
    <source>
        <dbReference type="EMBL" id="RWR95008.1"/>
    </source>
</evidence>
<evidence type="ECO:0000256" key="2">
    <source>
        <dbReference type="ARBA" id="ARBA00022670"/>
    </source>
</evidence>
<evidence type="ECO:0000256" key="3">
    <source>
        <dbReference type="ARBA" id="ARBA00022750"/>
    </source>
</evidence>
<dbReference type="InterPro" id="IPR021109">
    <property type="entry name" value="Peptidase_aspartic_dom_sf"/>
</dbReference>
<dbReference type="InterPro" id="IPR003871">
    <property type="entry name" value="RFA1B/D_OB_1st"/>
</dbReference>
<organism evidence="7 8">
    <name type="scientific">Cinnamomum micranthum f. kanehirae</name>
    <dbReference type="NCBI Taxonomy" id="337451"/>
    <lineage>
        <taxon>Eukaryota</taxon>
        <taxon>Viridiplantae</taxon>
        <taxon>Streptophyta</taxon>
        <taxon>Embryophyta</taxon>
        <taxon>Tracheophyta</taxon>
        <taxon>Spermatophyta</taxon>
        <taxon>Magnoliopsida</taxon>
        <taxon>Magnoliidae</taxon>
        <taxon>Laurales</taxon>
        <taxon>Lauraceae</taxon>
        <taxon>Cinnamomum</taxon>
    </lineage>
</organism>
<evidence type="ECO:0000256" key="5">
    <source>
        <dbReference type="ARBA" id="ARBA00023145"/>
    </source>
</evidence>
<dbReference type="SUPFAM" id="SSF50249">
    <property type="entry name" value="Nucleic acid-binding proteins"/>
    <property type="match status" value="2"/>
</dbReference>
<dbReference type="GO" id="GO:0004190">
    <property type="term" value="F:aspartic-type endopeptidase activity"/>
    <property type="evidence" value="ECO:0007669"/>
    <property type="project" value="UniProtKB-KW"/>
</dbReference>
<dbReference type="Proteomes" id="UP000283530">
    <property type="component" value="Unassembled WGS sequence"/>
</dbReference>
<comment type="similarity">
    <text evidence="1">Belongs to the peptidase A1 family.</text>
</comment>
<evidence type="ECO:0000313" key="8">
    <source>
        <dbReference type="Proteomes" id="UP000283530"/>
    </source>
</evidence>
<keyword evidence="4" id="KW-0378">Hydrolase</keyword>